<keyword evidence="7" id="KW-0132">Cell division</keyword>
<evidence type="ECO:0000256" key="4">
    <source>
        <dbReference type="ARBA" id="ARBA00016065"/>
    </source>
</evidence>
<keyword evidence="6" id="KW-0963">Cytoplasm</keyword>
<dbReference type="GO" id="GO:0051301">
    <property type="term" value="P:cell division"/>
    <property type="evidence" value="ECO:0007669"/>
    <property type="project" value="UniProtKB-KW"/>
</dbReference>
<evidence type="ECO:0000256" key="3">
    <source>
        <dbReference type="ARBA" id="ARBA00009471"/>
    </source>
</evidence>
<protein>
    <recommendedName>
        <fullName evidence="4">Condensin complex subunit 2</fullName>
    </recommendedName>
</protein>
<feature type="region of interest" description="Disordered" evidence="11">
    <location>
        <begin position="270"/>
        <end position="381"/>
    </location>
</feature>
<evidence type="ECO:0000256" key="9">
    <source>
        <dbReference type="ARBA" id="ARBA00023067"/>
    </source>
</evidence>
<proteinExistence type="inferred from homology"/>
<feature type="compositionally biased region" description="Acidic residues" evidence="11">
    <location>
        <begin position="313"/>
        <end position="336"/>
    </location>
</feature>
<evidence type="ECO:0000313" key="12">
    <source>
        <dbReference type="EMBL" id="CAE0490277.1"/>
    </source>
</evidence>
<dbReference type="PANTHER" id="PTHR13108">
    <property type="entry name" value="CONDENSIN COMPLEX SUBUNIT 2"/>
    <property type="match status" value="1"/>
</dbReference>
<dbReference type="GO" id="GO:0005737">
    <property type="term" value="C:cytoplasm"/>
    <property type="evidence" value="ECO:0007669"/>
    <property type="project" value="UniProtKB-SubCell"/>
</dbReference>
<dbReference type="InterPro" id="IPR022816">
    <property type="entry name" value="Condensin_barren_su2"/>
</dbReference>
<evidence type="ECO:0000256" key="2">
    <source>
        <dbReference type="ARBA" id="ARBA00004496"/>
    </source>
</evidence>
<evidence type="ECO:0000256" key="7">
    <source>
        <dbReference type="ARBA" id="ARBA00022618"/>
    </source>
</evidence>
<dbReference type="GO" id="GO:0007076">
    <property type="term" value="P:mitotic chromosome condensation"/>
    <property type="evidence" value="ECO:0007669"/>
    <property type="project" value="InterPro"/>
</dbReference>
<keyword evidence="9" id="KW-0226">DNA condensation</keyword>
<sequence>MAVLNPRAPPGTPGSSAKAHTAQEIHDMLDRAVRLVAENKITKDNAWDLNIIDYMPSLVETLAQEDHFNFQKTSVALHASAQVYSKRVDSAYEEVYASISGINVKNGAPVLQGAEGEQAPETGSQGLRARKHDANPASTITTDAALRGKEVNETFEHDPMFYRLTKLFDESSAAGLMMLNVPAYYQEQLMLSAAETPMSAFPTGMPPATPSEPKLVCVKGLQRLGELLHVHRDADITPSILGLHSKANPEACSLSMDDEDIVRSVLGVQGRGKGLGKQPVCEEQQGWDSSDTGGFQEGGAPASAEDIPGADAAPEDVGMEDAWQDAGGEDAGDDVDPPPLSFGMAEDDPPGADDMGCGGDDLAPEPDQAGEASDDEASQVHSCVSQMASYLDIGGHHQQRSKQAARSTAWAGASFWKFRSKAPSVEPGAEKPAPRGRAKSKATFRFQSGHMPDLNQIVILDKEDVGQLRLKRATHTVTLLPPDMHFKESQLFSLPGIPHTTVLDIWSSHQAADRACKHKKSRASLPMHPGTLYAGDDGQDDGFGVDGGCDDGGGFDGGFEDDDYGTCEGSEGMGAVLGSGGAPDQVWDFEHQSYQQLMDQLLLPAPRKVAKVDLNYDKAAKQVDVRALKEMLGINIKSLWAKGQQQQQQQQQEQEQHQEQPKDSDFTFQEVIAQLPQSALGESGDVSVHICFVCLLHLANENSLALSNGGSLDSLGISCH</sequence>
<dbReference type="GO" id="GO:0003682">
    <property type="term" value="F:chromatin binding"/>
    <property type="evidence" value="ECO:0007669"/>
    <property type="project" value="TreeGrafter"/>
</dbReference>
<evidence type="ECO:0000256" key="1">
    <source>
        <dbReference type="ARBA" id="ARBA00004286"/>
    </source>
</evidence>
<reference evidence="12" key="1">
    <citation type="submission" date="2021-01" db="EMBL/GenBank/DDBJ databases">
        <authorList>
            <person name="Corre E."/>
            <person name="Pelletier E."/>
            <person name="Niang G."/>
            <person name="Scheremetjew M."/>
            <person name="Finn R."/>
            <person name="Kale V."/>
            <person name="Holt S."/>
            <person name="Cochrane G."/>
            <person name="Meng A."/>
            <person name="Brown T."/>
            <person name="Cohen L."/>
        </authorList>
    </citation>
    <scope>NUCLEOTIDE SEQUENCE</scope>
    <source>
        <strain evidence="12">CCMP1320</strain>
    </source>
</reference>
<feature type="region of interest" description="Disordered" evidence="11">
    <location>
        <begin position="1"/>
        <end position="21"/>
    </location>
</feature>
<comment type="similarity">
    <text evidence="3">Belongs to the CND2 (condensin subunit 2) family.</text>
</comment>
<dbReference type="GO" id="GO:0000796">
    <property type="term" value="C:condensin complex"/>
    <property type="evidence" value="ECO:0007669"/>
    <property type="project" value="InterPro"/>
</dbReference>
<evidence type="ECO:0000256" key="11">
    <source>
        <dbReference type="SAM" id="MobiDB-lite"/>
    </source>
</evidence>
<organism evidence="12">
    <name type="scientific">Dunaliella tertiolecta</name>
    <name type="common">Green alga</name>
    <dbReference type="NCBI Taxonomy" id="3047"/>
    <lineage>
        <taxon>Eukaryota</taxon>
        <taxon>Viridiplantae</taxon>
        <taxon>Chlorophyta</taxon>
        <taxon>core chlorophytes</taxon>
        <taxon>Chlorophyceae</taxon>
        <taxon>CS clade</taxon>
        <taxon>Chlamydomonadales</taxon>
        <taxon>Dunaliellaceae</taxon>
        <taxon>Dunaliella</taxon>
    </lineage>
</organism>
<comment type="subcellular location">
    <subcellularLocation>
        <location evidence="1">Chromosome</location>
    </subcellularLocation>
    <subcellularLocation>
        <location evidence="2">Cytoplasm</location>
    </subcellularLocation>
</comment>
<evidence type="ECO:0000256" key="5">
    <source>
        <dbReference type="ARBA" id="ARBA00022454"/>
    </source>
</evidence>
<accession>A0A6S8I7A6</accession>
<dbReference type="EMBL" id="HBIP01009669">
    <property type="protein sequence ID" value="CAE0490277.1"/>
    <property type="molecule type" value="Transcribed_RNA"/>
</dbReference>
<gene>
    <name evidence="12" type="ORF">DTER00134_LOCUS5349</name>
</gene>
<evidence type="ECO:0000256" key="6">
    <source>
        <dbReference type="ARBA" id="ARBA00022490"/>
    </source>
</evidence>
<name>A0A6S8I7A6_DUNTE</name>
<evidence type="ECO:0000256" key="10">
    <source>
        <dbReference type="ARBA" id="ARBA00023306"/>
    </source>
</evidence>
<feature type="region of interest" description="Disordered" evidence="11">
    <location>
        <begin position="114"/>
        <end position="134"/>
    </location>
</feature>
<keyword evidence="8" id="KW-0498">Mitosis</keyword>
<dbReference type="AlphaFoldDB" id="A0A6S8I7A6"/>
<evidence type="ECO:0000256" key="8">
    <source>
        <dbReference type="ARBA" id="ARBA00022776"/>
    </source>
</evidence>
<dbReference type="Pfam" id="PF05786">
    <property type="entry name" value="Cnd2"/>
    <property type="match status" value="1"/>
</dbReference>
<dbReference type="PANTHER" id="PTHR13108:SF9">
    <property type="entry name" value="CONDENSIN COMPLEX SUBUNIT 2"/>
    <property type="match status" value="1"/>
</dbReference>
<keyword evidence="10" id="KW-0131">Cell cycle</keyword>
<keyword evidence="5" id="KW-0158">Chromosome</keyword>